<reference evidence="8" key="1">
    <citation type="submission" date="2021-01" db="EMBL/GenBank/DDBJ databases">
        <authorList>
            <person name="Corre E."/>
            <person name="Pelletier E."/>
            <person name="Niang G."/>
            <person name="Scheremetjew M."/>
            <person name="Finn R."/>
            <person name="Kale V."/>
            <person name="Holt S."/>
            <person name="Cochrane G."/>
            <person name="Meng A."/>
            <person name="Brown T."/>
            <person name="Cohen L."/>
        </authorList>
    </citation>
    <scope>NUCLEOTIDE SEQUENCE</scope>
    <source>
        <strain evidence="8">CCAP1064/1</strain>
    </source>
</reference>
<dbReference type="GO" id="GO:0004577">
    <property type="term" value="F:N-acetylglucosaminyldiphosphodolichol N-acetylglucosaminyltransferase activity"/>
    <property type="evidence" value="ECO:0007669"/>
    <property type="project" value="TreeGrafter"/>
</dbReference>
<dbReference type="AlphaFoldDB" id="A0A7S0CFL4"/>
<keyword evidence="7" id="KW-0472">Membrane</keyword>
<gene>
    <name evidence="8" type="ORF">PINE0816_LOCUS18509</name>
</gene>
<dbReference type="InterPro" id="IPR013969">
    <property type="entry name" value="Oligosacch_biosynth_Alg14"/>
</dbReference>
<evidence type="ECO:0000256" key="4">
    <source>
        <dbReference type="ARBA" id="ARBA00022692"/>
    </source>
</evidence>
<keyword evidence="5" id="KW-0256">Endoplasmic reticulum</keyword>
<organism evidence="8">
    <name type="scientific">Proboscia inermis</name>
    <dbReference type="NCBI Taxonomy" id="420281"/>
    <lineage>
        <taxon>Eukaryota</taxon>
        <taxon>Sar</taxon>
        <taxon>Stramenopiles</taxon>
        <taxon>Ochrophyta</taxon>
        <taxon>Bacillariophyta</taxon>
        <taxon>Coscinodiscophyceae</taxon>
        <taxon>Rhizosoleniophycidae</taxon>
        <taxon>Rhizosoleniales</taxon>
        <taxon>Rhizosoleniaceae</taxon>
        <taxon>Proboscia</taxon>
    </lineage>
</organism>
<dbReference type="PANTHER" id="PTHR12154:SF4">
    <property type="entry name" value="UDP-N-ACETYLGLUCOSAMINE TRANSFERASE SUBUNIT ALG14 HOMOLOG"/>
    <property type="match status" value="1"/>
</dbReference>
<sequence>MSWVMISYAALCASLALFVRASFILCQIYFYRRRFVTIHSKPHSLQFQRDKPIPTIIVLGSGGHTSEMIQMIQNLNDTQNRNYYPLVHVLASSDVSSEKQIKAIANSTKNERMLPDISFRIPRSREVGQSYLTSILTTCHSLFYSVYIVARIRVSKSVNQKSPLLCS</sequence>
<dbReference type="GO" id="GO:0006488">
    <property type="term" value="P:dolichol-linked oligosaccharide biosynthetic process"/>
    <property type="evidence" value="ECO:0007669"/>
    <property type="project" value="InterPro"/>
</dbReference>
<comment type="subcellular location">
    <subcellularLocation>
        <location evidence="1">Endoplasmic reticulum membrane</location>
        <topology evidence="1">Single-pass membrane protein</topology>
    </subcellularLocation>
</comment>
<protein>
    <recommendedName>
        <fullName evidence="3">UDP-N-acetylglucosamine transferase subunit ALG14</fullName>
    </recommendedName>
</protein>
<keyword evidence="6" id="KW-1133">Transmembrane helix</keyword>
<evidence type="ECO:0000256" key="2">
    <source>
        <dbReference type="ARBA" id="ARBA00009731"/>
    </source>
</evidence>
<proteinExistence type="inferred from homology"/>
<dbReference type="GO" id="GO:0043541">
    <property type="term" value="C:UDP-N-acetylglucosamine transferase complex"/>
    <property type="evidence" value="ECO:0007669"/>
    <property type="project" value="TreeGrafter"/>
</dbReference>
<evidence type="ECO:0000256" key="6">
    <source>
        <dbReference type="ARBA" id="ARBA00022989"/>
    </source>
</evidence>
<evidence type="ECO:0000256" key="5">
    <source>
        <dbReference type="ARBA" id="ARBA00022824"/>
    </source>
</evidence>
<evidence type="ECO:0000313" key="8">
    <source>
        <dbReference type="EMBL" id="CAD8422353.1"/>
    </source>
</evidence>
<accession>A0A7S0CFL4</accession>
<name>A0A7S0CFL4_9STRA</name>
<evidence type="ECO:0000256" key="3">
    <source>
        <dbReference type="ARBA" id="ARBA00017467"/>
    </source>
</evidence>
<dbReference type="Pfam" id="PF08660">
    <property type="entry name" value="Alg14"/>
    <property type="match status" value="1"/>
</dbReference>
<evidence type="ECO:0000256" key="7">
    <source>
        <dbReference type="ARBA" id="ARBA00023136"/>
    </source>
</evidence>
<dbReference type="EMBL" id="HBEL01039769">
    <property type="protein sequence ID" value="CAD8422353.1"/>
    <property type="molecule type" value="Transcribed_RNA"/>
</dbReference>
<comment type="similarity">
    <text evidence="2">Belongs to the ALG14 family.</text>
</comment>
<keyword evidence="4" id="KW-0812">Transmembrane</keyword>
<dbReference type="PANTHER" id="PTHR12154">
    <property type="entry name" value="GLYCOSYL TRANSFERASE-RELATED"/>
    <property type="match status" value="1"/>
</dbReference>
<evidence type="ECO:0000256" key="1">
    <source>
        <dbReference type="ARBA" id="ARBA00004389"/>
    </source>
</evidence>